<organism evidence="4 5">
    <name type="scientific">Nitrosopumilus piranensis</name>
    <dbReference type="NCBI Taxonomy" id="1582439"/>
    <lineage>
        <taxon>Archaea</taxon>
        <taxon>Nitrososphaerota</taxon>
        <taxon>Nitrososphaeria</taxon>
        <taxon>Nitrosopumilales</taxon>
        <taxon>Nitrosopumilaceae</taxon>
        <taxon>Nitrosopumilus</taxon>
    </lineage>
</organism>
<feature type="short sequence motif" description="HXTX 2" evidence="2">
    <location>
        <begin position="149"/>
        <end position="152"/>
    </location>
</feature>
<gene>
    <name evidence="4" type="ORF">NPIRD3C_0237</name>
</gene>
<dbReference type="PANTHER" id="PTHR35561:SF1">
    <property type="entry name" value="RNA 2',3'-CYCLIC PHOSPHODIESTERASE"/>
    <property type="match status" value="1"/>
</dbReference>
<keyword evidence="1 2" id="KW-0378">Hydrolase</keyword>
<proteinExistence type="inferred from homology"/>
<reference evidence="4 5" key="3">
    <citation type="journal article" date="2019" name="Int. J. Syst. Evol. Microbiol.">
        <title>Nitrosopumilus adriaticus sp. nov. and Nitrosopumilus piranensis sp. nov., two ammonia-oxidizing archaea from the Adriatic Sea and members of the class Nitrososphaeria.</title>
        <authorList>
            <person name="Bayer B."/>
            <person name="Vojvoda J."/>
            <person name="Reinthaler T."/>
            <person name="Reyes C."/>
            <person name="Pinto M."/>
            <person name="Herndl G.J."/>
        </authorList>
    </citation>
    <scope>NUCLEOTIDE SEQUENCE [LARGE SCALE GENOMIC DNA]</scope>
    <source>
        <strain evidence="4 5">D3C</strain>
    </source>
</reference>
<evidence type="ECO:0000256" key="2">
    <source>
        <dbReference type="HAMAP-Rule" id="MF_01940"/>
    </source>
</evidence>
<comment type="similarity">
    <text evidence="2">Belongs to the 2H phosphoesterase superfamily. ThpR family.</text>
</comment>
<dbReference type="NCBIfam" id="TIGR02258">
    <property type="entry name" value="2_5_ligase"/>
    <property type="match status" value="1"/>
</dbReference>
<sequence length="206" mass="23192">MSCISKSKLVYEATGNYYKDTSKNVVMRTFVAVEISNSDVINSVKKFQNNLKINAKPIVPEQLHFTLQFLGDISEDVKEKVSEAIQAIKFSEFSINLRGIGAFPRPNFPRVIWIGTDEQGGKNLVELAKKVENALKPLGLISDKPFKPHITIFRIKKKIGDITKELNEQKNMDFGIQKISSIKLKKSELTTSGPIYSDIMEVIAEK</sequence>
<dbReference type="PANTHER" id="PTHR35561">
    <property type="entry name" value="RNA 2',3'-CYCLIC PHOSPHODIESTERASE"/>
    <property type="match status" value="1"/>
</dbReference>
<name>A0A0C5BWX5_9ARCH</name>
<dbReference type="SUPFAM" id="SSF55144">
    <property type="entry name" value="LigT-like"/>
    <property type="match status" value="1"/>
</dbReference>
<feature type="active site" description="Proton acceptor" evidence="2">
    <location>
        <position position="149"/>
    </location>
</feature>
<dbReference type="GO" id="GO:0016874">
    <property type="term" value="F:ligase activity"/>
    <property type="evidence" value="ECO:0007669"/>
    <property type="project" value="UniProtKB-KW"/>
</dbReference>
<comment type="catalytic activity">
    <reaction evidence="2">
        <text>a 3'-end 2',3'-cyclophospho-ribonucleotide-RNA + H2O = a 3'-end 2'-phospho-ribonucleotide-RNA + H(+)</text>
        <dbReference type="Rhea" id="RHEA:11828"/>
        <dbReference type="Rhea" id="RHEA-COMP:10464"/>
        <dbReference type="Rhea" id="RHEA-COMP:17353"/>
        <dbReference type="ChEBI" id="CHEBI:15377"/>
        <dbReference type="ChEBI" id="CHEBI:15378"/>
        <dbReference type="ChEBI" id="CHEBI:83064"/>
        <dbReference type="ChEBI" id="CHEBI:173113"/>
        <dbReference type="EC" id="3.1.4.58"/>
    </reaction>
</comment>
<keyword evidence="4" id="KW-0436">Ligase</keyword>
<dbReference type="Gene3D" id="3.90.1140.10">
    <property type="entry name" value="Cyclic phosphodiesterase"/>
    <property type="match status" value="1"/>
</dbReference>
<accession>A0A0C5BWX5</accession>
<dbReference type="InterPro" id="IPR009097">
    <property type="entry name" value="Cyclic_Pdiesterase"/>
</dbReference>
<dbReference type="HAMAP" id="MF_01940">
    <property type="entry name" value="RNA_CPDase"/>
    <property type="match status" value="1"/>
</dbReference>
<dbReference type="Proteomes" id="UP000032027">
    <property type="component" value="Chromosome"/>
</dbReference>
<dbReference type="EMBL" id="CP010868">
    <property type="protein sequence ID" value="AJM91455.1"/>
    <property type="molecule type" value="Genomic_DNA"/>
</dbReference>
<dbReference type="Pfam" id="PF10469">
    <property type="entry name" value="AKAP7_NLS"/>
    <property type="match status" value="1"/>
</dbReference>
<dbReference type="InterPro" id="IPR004175">
    <property type="entry name" value="RNA_CPDase"/>
</dbReference>
<feature type="active site" description="Proton donor" evidence="2">
    <location>
        <position position="64"/>
    </location>
</feature>
<reference evidence="5" key="1">
    <citation type="submission" date="2015-02" db="EMBL/GenBank/DDBJ databases">
        <title>Characterization of two novel Thaumarchaeota isolated from the Northern Adriatic Sea.</title>
        <authorList>
            <person name="Bayer B."/>
            <person name="Vojvoda J."/>
            <person name="Offre P."/>
            <person name="Srivastava A."/>
            <person name="Elisabeth N."/>
            <person name="Garcia J.A.L."/>
            <person name="Schleper C."/>
            <person name="Herndl G.J."/>
        </authorList>
    </citation>
    <scope>NUCLEOTIDE SEQUENCE [LARGE SCALE GENOMIC DNA]</scope>
    <source>
        <strain evidence="5">D3C</strain>
    </source>
</reference>
<feature type="short sequence motif" description="HXTX 1" evidence="2">
    <location>
        <begin position="64"/>
        <end position="67"/>
    </location>
</feature>
<reference evidence="4 5" key="2">
    <citation type="journal article" date="2016" name="ISME J.">
        <title>Physiological and genomic characterization of two novel marine thaumarchaeal strains indicates niche differentiation.</title>
        <authorList>
            <person name="Bayer B."/>
            <person name="Vojvoda J."/>
            <person name="Offre P."/>
            <person name="Alves R.J."/>
            <person name="Elisabeth N.H."/>
            <person name="Garcia J.A."/>
            <person name="Volland J.M."/>
            <person name="Srivastava A."/>
            <person name="Schleper C."/>
            <person name="Herndl G.J."/>
        </authorList>
    </citation>
    <scope>NUCLEOTIDE SEQUENCE [LARGE SCALE GENOMIC DNA]</scope>
    <source>
        <strain evidence="4 5">D3C</strain>
    </source>
</reference>
<feature type="domain" description="A-kinase anchor protein 7-like phosphoesterase" evidence="3">
    <location>
        <begin position="30"/>
        <end position="193"/>
    </location>
</feature>
<dbReference type="KEGG" id="nid:NPIRD3C_0237"/>
<evidence type="ECO:0000313" key="5">
    <source>
        <dbReference type="Proteomes" id="UP000032027"/>
    </source>
</evidence>
<dbReference type="STRING" id="1582439.NPIRD3C_0237"/>
<comment type="function">
    <text evidence="2">Hydrolyzes RNA 2',3'-cyclic phosphodiester to an RNA 2'-phosphomonoester.</text>
</comment>
<protein>
    <recommendedName>
        <fullName evidence="2">RNA 2',3'-cyclic phosphodiesterase</fullName>
        <shortName evidence="2">RNA 2',3'-CPDase</shortName>
        <ecNumber evidence="2">3.1.4.58</ecNumber>
    </recommendedName>
</protein>
<dbReference type="AlphaFoldDB" id="A0A0C5BWX5"/>
<evidence type="ECO:0000313" key="4">
    <source>
        <dbReference type="EMBL" id="AJM91455.1"/>
    </source>
</evidence>
<dbReference type="GO" id="GO:0008664">
    <property type="term" value="F:RNA 2',3'-cyclic 3'-phosphodiesterase activity"/>
    <property type="evidence" value="ECO:0007669"/>
    <property type="project" value="UniProtKB-EC"/>
</dbReference>
<evidence type="ECO:0000259" key="3">
    <source>
        <dbReference type="Pfam" id="PF10469"/>
    </source>
</evidence>
<dbReference type="InterPro" id="IPR019510">
    <property type="entry name" value="AKAP7-like_phosphoesterase"/>
</dbReference>
<dbReference type="EC" id="3.1.4.58" evidence="2"/>
<dbReference type="GO" id="GO:0004113">
    <property type="term" value="F:2',3'-cyclic-nucleotide 3'-phosphodiesterase activity"/>
    <property type="evidence" value="ECO:0007669"/>
    <property type="project" value="InterPro"/>
</dbReference>
<dbReference type="PATRIC" id="fig|1582439.9.peg.239"/>
<evidence type="ECO:0000256" key="1">
    <source>
        <dbReference type="ARBA" id="ARBA00022801"/>
    </source>
</evidence>
<keyword evidence="5" id="KW-1185">Reference proteome</keyword>
<dbReference type="HOGENOM" id="CLU_081251_3_4_2"/>